<dbReference type="Proteomes" id="UP000241085">
    <property type="component" value="Unassembled WGS sequence"/>
</dbReference>
<dbReference type="PROSITE" id="PS50977">
    <property type="entry name" value="HTH_TETR_2"/>
    <property type="match status" value="1"/>
</dbReference>
<dbReference type="GO" id="GO:0000976">
    <property type="term" value="F:transcription cis-regulatory region binding"/>
    <property type="evidence" value="ECO:0007669"/>
    <property type="project" value="TreeGrafter"/>
</dbReference>
<evidence type="ECO:0000313" key="4">
    <source>
        <dbReference type="EMBL" id="PTL72615.1"/>
    </source>
</evidence>
<dbReference type="EMBL" id="PZPL01000001">
    <property type="protein sequence ID" value="PTL72615.1"/>
    <property type="molecule type" value="Genomic_DNA"/>
</dbReference>
<accession>A0A2T4USX5</accession>
<organism evidence="4 5">
    <name type="scientific">Rathayibacter caricis DSM 15933</name>
    <dbReference type="NCBI Taxonomy" id="1328867"/>
    <lineage>
        <taxon>Bacteria</taxon>
        <taxon>Bacillati</taxon>
        <taxon>Actinomycetota</taxon>
        <taxon>Actinomycetes</taxon>
        <taxon>Micrococcales</taxon>
        <taxon>Microbacteriaceae</taxon>
        <taxon>Rathayibacter</taxon>
    </lineage>
</organism>
<gene>
    <name evidence="4" type="ORF">C1I63_07000</name>
</gene>
<evidence type="ECO:0000313" key="5">
    <source>
        <dbReference type="Proteomes" id="UP000241085"/>
    </source>
</evidence>
<dbReference type="PANTHER" id="PTHR30055">
    <property type="entry name" value="HTH-TYPE TRANSCRIPTIONAL REGULATOR RUTR"/>
    <property type="match status" value="1"/>
</dbReference>
<comment type="caution">
    <text evidence="4">The sequence shown here is derived from an EMBL/GenBank/DDBJ whole genome shotgun (WGS) entry which is preliminary data.</text>
</comment>
<dbReference type="InterPro" id="IPR009057">
    <property type="entry name" value="Homeodomain-like_sf"/>
</dbReference>
<feature type="DNA-binding region" description="H-T-H motif" evidence="2">
    <location>
        <begin position="28"/>
        <end position="47"/>
    </location>
</feature>
<proteinExistence type="predicted"/>
<sequence>MTTAGTRRSLLLESVVDHILEHGVATVSLRALARAADSNNRMLLYYFGSRAELLSEALIAAAVRFPDMQRAADELLVPGRPLGERLDRSWEALASAGNRPYLRLFFQVFGLAAFEQAEEWRATRGRFDEFLQPELRRALAESGVPAEEVPVLAREIVAFWRGLEILLISLDDDAGVDAVRVRAHADLLARLPPPPLVE</sequence>
<evidence type="ECO:0000259" key="3">
    <source>
        <dbReference type="PROSITE" id="PS50977"/>
    </source>
</evidence>
<feature type="domain" description="HTH tetR-type" evidence="3">
    <location>
        <begin position="5"/>
        <end position="65"/>
    </location>
</feature>
<dbReference type="InterPro" id="IPR001647">
    <property type="entry name" value="HTH_TetR"/>
</dbReference>
<dbReference type="InterPro" id="IPR050109">
    <property type="entry name" value="HTH-type_TetR-like_transc_reg"/>
</dbReference>
<protein>
    <recommendedName>
        <fullName evidence="3">HTH tetR-type domain-containing protein</fullName>
    </recommendedName>
</protein>
<keyword evidence="5" id="KW-1185">Reference proteome</keyword>
<dbReference type="Gene3D" id="1.10.357.10">
    <property type="entry name" value="Tetracycline Repressor, domain 2"/>
    <property type="match status" value="1"/>
</dbReference>
<dbReference type="SUPFAM" id="SSF46689">
    <property type="entry name" value="Homeodomain-like"/>
    <property type="match status" value="1"/>
</dbReference>
<dbReference type="Pfam" id="PF00440">
    <property type="entry name" value="TetR_N"/>
    <property type="match status" value="1"/>
</dbReference>
<name>A0A2T4USX5_9MICO</name>
<evidence type="ECO:0000256" key="1">
    <source>
        <dbReference type="ARBA" id="ARBA00023125"/>
    </source>
</evidence>
<dbReference type="AlphaFoldDB" id="A0A2T4USX5"/>
<keyword evidence="1 2" id="KW-0238">DNA-binding</keyword>
<dbReference type="RefSeq" id="WP_107574294.1">
    <property type="nucleotide sequence ID" value="NZ_PZPL01000001.1"/>
</dbReference>
<dbReference type="GO" id="GO:0003700">
    <property type="term" value="F:DNA-binding transcription factor activity"/>
    <property type="evidence" value="ECO:0007669"/>
    <property type="project" value="TreeGrafter"/>
</dbReference>
<dbReference type="PANTHER" id="PTHR30055:SF153">
    <property type="entry name" value="HTH-TYPE TRANSCRIPTIONAL REPRESSOR RV3405C"/>
    <property type="match status" value="1"/>
</dbReference>
<evidence type="ECO:0000256" key="2">
    <source>
        <dbReference type="PROSITE-ProRule" id="PRU00335"/>
    </source>
</evidence>
<reference evidence="4 5" key="1">
    <citation type="submission" date="2018-03" db="EMBL/GenBank/DDBJ databases">
        <title>Bacteriophage NCPPB3778 and a type I-E CRISPR drive the evolution of the US Biological Select Agent, Rathayibacter toxicus.</title>
        <authorList>
            <person name="Davis E.W.II."/>
            <person name="Tabima J.F."/>
            <person name="Weisberg A.J."/>
            <person name="Dantas Lopes L."/>
            <person name="Wiseman M.S."/>
            <person name="Wiseman M.S."/>
            <person name="Pupko T."/>
            <person name="Belcher M.S."/>
            <person name="Sechler A.J."/>
            <person name="Tancos M.A."/>
            <person name="Schroeder B.K."/>
            <person name="Murray T.D."/>
            <person name="Luster D.G."/>
            <person name="Schneider W.L."/>
            <person name="Rogers E."/>
            <person name="Andreote F.D."/>
            <person name="Grunwald N.J."/>
            <person name="Putnam M.L."/>
            <person name="Chang J.H."/>
        </authorList>
    </citation>
    <scope>NUCLEOTIDE SEQUENCE [LARGE SCALE GENOMIC DNA]</scope>
    <source>
        <strain evidence="4 5">DSM 15933</strain>
    </source>
</reference>